<protein>
    <submittedName>
        <fullName evidence="1">Uncharacterized protein</fullName>
    </submittedName>
</protein>
<accession>A0ACB8QE80</accession>
<evidence type="ECO:0000313" key="1">
    <source>
        <dbReference type="EMBL" id="KAI0029875.1"/>
    </source>
</evidence>
<keyword evidence="2" id="KW-1185">Reference proteome</keyword>
<evidence type="ECO:0000313" key="2">
    <source>
        <dbReference type="Proteomes" id="UP000814128"/>
    </source>
</evidence>
<reference evidence="1" key="2">
    <citation type="journal article" date="2022" name="New Phytol.">
        <title>Evolutionary transition to the ectomycorrhizal habit in the genomes of a hyperdiverse lineage of mushroom-forming fungi.</title>
        <authorList>
            <person name="Looney B."/>
            <person name="Miyauchi S."/>
            <person name="Morin E."/>
            <person name="Drula E."/>
            <person name="Courty P.E."/>
            <person name="Kohler A."/>
            <person name="Kuo A."/>
            <person name="LaButti K."/>
            <person name="Pangilinan J."/>
            <person name="Lipzen A."/>
            <person name="Riley R."/>
            <person name="Andreopoulos W."/>
            <person name="He G."/>
            <person name="Johnson J."/>
            <person name="Nolan M."/>
            <person name="Tritt A."/>
            <person name="Barry K.W."/>
            <person name="Grigoriev I.V."/>
            <person name="Nagy L.G."/>
            <person name="Hibbett D."/>
            <person name="Henrissat B."/>
            <person name="Matheny P.B."/>
            <person name="Labbe J."/>
            <person name="Martin F.M."/>
        </authorList>
    </citation>
    <scope>NUCLEOTIDE SEQUENCE</scope>
    <source>
        <strain evidence="1">EC-137</strain>
    </source>
</reference>
<reference evidence="1" key="1">
    <citation type="submission" date="2021-02" db="EMBL/GenBank/DDBJ databases">
        <authorList>
            <consortium name="DOE Joint Genome Institute"/>
            <person name="Ahrendt S."/>
            <person name="Looney B.P."/>
            <person name="Miyauchi S."/>
            <person name="Morin E."/>
            <person name="Drula E."/>
            <person name="Courty P.E."/>
            <person name="Chicoki N."/>
            <person name="Fauchery L."/>
            <person name="Kohler A."/>
            <person name="Kuo A."/>
            <person name="Labutti K."/>
            <person name="Pangilinan J."/>
            <person name="Lipzen A."/>
            <person name="Riley R."/>
            <person name="Andreopoulos W."/>
            <person name="He G."/>
            <person name="Johnson J."/>
            <person name="Barry K.W."/>
            <person name="Grigoriev I.V."/>
            <person name="Nagy L."/>
            <person name="Hibbett D."/>
            <person name="Henrissat B."/>
            <person name="Matheny P.B."/>
            <person name="Labbe J."/>
            <person name="Martin F."/>
        </authorList>
    </citation>
    <scope>NUCLEOTIDE SEQUENCE</scope>
    <source>
        <strain evidence="1">EC-137</strain>
    </source>
</reference>
<name>A0ACB8QE80_9AGAM</name>
<sequence>MAPPNTSIQGLNIVHSAPAYASGPEPLHLPQGFPELAQLELWSHLAFQSDDAVTAALKPDAAGVAPGDKDEDEEDERARDGRPAAVESHENAVTGTPVPALPPKQQGAAHHQQNQQHEFDLGALLASFSQDPFSVPGSAPSPAQPHQSLAQILAFAPVPPTGASALSAPQTAPSSPTTSTSAASPPAAKRPRTRKASVSGSVAAADPETDGAPAGAAMSATEDKRRRNTAASARFRLKKKEREAALEKRARELEARVGELERECEGLRRENGWLKGLVVGVTGVGVAAAQPGTAGAKRVRED</sequence>
<dbReference type="Proteomes" id="UP000814128">
    <property type="component" value="Unassembled WGS sequence"/>
</dbReference>
<comment type="caution">
    <text evidence="1">The sequence shown here is derived from an EMBL/GenBank/DDBJ whole genome shotgun (WGS) entry which is preliminary data.</text>
</comment>
<dbReference type="EMBL" id="MU273651">
    <property type="protein sequence ID" value="KAI0029875.1"/>
    <property type="molecule type" value="Genomic_DNA"/>
</dbReference>
<proteinExistence type="predicted"/>
<organism evidence="1 2">
    <name type="scientific">Vararia minispora EC-137</name>
    <dbReference type="NCBI Taxonomy" id="1314806"/>
    <lineage>
        <taxon>Eukaryota</taxon>
        <taxon>Fungi</taxon>
        <taxon>Dikarya</taxon>
        <taxon>Basidiomycota</taxon>
        <taxon>Agaricomycotina</taxon>
        <taxon>Agaricomycetes</taxon>
        <taxon>Russulales</taxon>
        <taxon>Lachnocladiaceae</taxon>
        <taxon>Vararia</taxon>
    </lineage>
</organism>
<gene>
    <name evidence="1" type="ORF">K488DRAFT_79912</name>
</gene>